<dbReference type="Proteomes" id="UP001597049">
    <property type="component" value="Unassembled WGS sequence"/>
</dbReference>
<feature type="domain" description="Peptidase S41 N-terminal" evidence="2">
    <location>
        <begin position="39"/>
        <end position="100"/>
    </location>
</feature>
<dbReference type="CDD" id="cd07561">
    <property type="entry name" value="Peptidase_S41_CPP_like"/>
    <property type="match status" value="1"/>
</dbReference>
<dbReference type="InterPro" id="IPR036034">
    <property type="entry name" value="PDZ_sf"/>
</dbReference>
<evidence type="ECO:0000313" key="4">
    <source>
        <dbReference type="Proteomes" id="UP001597049"/>
    </source>
</evidence>
<dbReference type="SUPFAM" id="SSF52096">
    <property type="entry name" value="ClpP/crotonase"/>
    <property type="match status" value="1"/>
</dbReference>
<dbReference type="EMBL" id="JBHTIV010000002">
    <property type="protein sequence ID" value="MFD0931019.1"/>
    <property type="molecule type" value="Genomic_DNA"/>
</dbReference>
<dbReference type="RefSeq" id="WP_379656361.1">
    <property type="nucleotide sequence ID" value="NZ_JBHTIV010000002.1"/>
</dbReference>
<dbReference type="PROSITE" id="PS51257">
    <property type="entry name" value="PROKAR_LIPOPROTEIN"/>
    <property type="match status" value="1"/>
</dbReference>
<dbReference type="InterPro" id="IPR029045">
    <property type="entry name" value="ClpP/crotonase-like_dom_sf"/>
</dbReference>
<dbReference type="InterPro" id="IPR005151">
    <property type="entry name" value="Tail-specific_protease"/>
</dbReference>
<keyword evidence="4" id="KW-1185">Reference proteome</keyword>
<dbReference type="InterPro" id="IPR041613">
    <property type="entry name" value="Pept_S41_N"/>
</dbReference>
<evidence type="ECO:0000313" key="3">
    <source>
        <dbReference type="EMBL" id="MFD0931019.1"/>
    </source>
</evidence>
<dbReference type="PANTHER" id="PTHR32060">
    <property type="entry name" value="TAIL-SPECIFIC PROTEASE"/>
    <property type="match status" value="1"/>
</dbReference>
<dbReference type="Pfam" id="PF03572">
    <property type="entry name" value="Peptidase_S41"/>
    <property type="match status" value="1"/>
</dbReference>
<dbReference type="Gene3D" id="2.30.42.10">
    <property type="match status" value="1"/>
</dbReference>
<name>A0ABW3GQW6_9FLAO</name>
<dbReference type="Gene3D" id="3.30.750.170">
    <property type="match status" value="1"/>
</dbReference>
<gene>
    <name evidence="3" type="ORF">ACFQ0R_00260</name>
</gene>
<accession>A0ABW3GQW6</accession>
<comment type="caution">
    <text evidence="3">The sequence shown here is derived from an EMBL/GenBank/DDBJ whole genome shotgun (WGS) entry which is preliminary data.</text>
</comment>
<organism evidence="3 4">
    <name type="scientific">Psychroflexus salinarum</name>
    <dbReference type="NCBI Taxonomy" id="546024"/>
    <lineage>
        <taxon>Bacteria</taxon>
        <taxon>Pseudomonadati</taxon>
        <taxon>Bacteroidota</taxon>
        <taxon>Flavobacteriia</taxon>
        <taxon>Flavobacteriales</taxon>
        <taxon>Flavobacteriaceae</taxon>
        <taxon>Psychroflexus</taxon>
    </lineage>
</organism>
<reference evidence="4" key="1">
    <citation type="journal article" date="2019" name="Int. J. Syst. Evol. Microbiol.">
        <title>The Global Catalogue of Microorganisms (GCM) 10K type strain sequencing project: providing services to taxonomists for standard genome sequencing and annotation.</title>
        <authorList>
            <consortium name="The Broad Institute Genomics Platform"/>
            <consortium name="The Broad Institute Genome Sequencing Center for Infectious Disease"/>
            <person name="Wu L."/>
            <person name="Ma J."/>
        </authorList>
    </citation>
    <scope>NUCLEOTIDE SEQUENCE [LARGE SCALE GENOMIC DNA]</scope>
    <source>
        <strain evidence="4">CCUG 56752</strain>
    </source>
</reference>
<evidence type="ECO:0000259" key="1">
    <source>
        <dbReference type="Pfam" id="PF03572"/>
    </source>
</evidence>
<evidence type="ECO:0000259" key="2">
    <source>
        <dbReference type="Pfam" id="PF18294"/>
    </source>
</evidence>
<dbReference type="PANTHER" id="PTHR32060:SF30">
    <property type="entry name" value="CARBOXY-TERMINAL PROCESSING PROTEASE CTPA"/>
    <property type="match status" value="1"/>
</dbReference>
<feature type="domain" description="Tail specific protease" evidence="1">
    <location>
        <begin position="224"/>
        <end position="359"/>
    </location>
</feature>
<dbReference type="Pfam" id="PF18294">
    <property type="entry name" value="Pept_S41_N"/>
    <property type="match status" value="1"/>
</dbReference>
<dbReference type="Gene3D" id="3.90.226.10">
    <property type="entry name" value="2-enoyl-CoA Hydratase, Chain A, domain 1"/>
    <property type="match status" value="1"/>
</dbReference>
<protein>
    <submittedName>
        <fullName evidence="3">S41 family peptidase</fullName>
    </submittedName>
</protein>
<proteinExistence type="predicted"/>
<sequence length="475" mass="53567">MKLFRFIVASSLSLLLLYSCQDDRDDNISNINELANQENIKDFIWKAMNLFYVYKSDSPDLANDRFDNNNITDYRNFLNKIDSPVDFFFSLLADQDRFSFIVSDFVTLEQSLDGISRSNGMAFGLIQYEGTNTVFGYIRYVVPGSPADVAGLERGVIFNRIDGNLFTPQTNFNLLLSPDSYTIGLADLQDRVLTSRDEEVSLSKIQLTENPIHEHKVLDVDGLKVGYLMYNNFRTPFNAELNTVFSNFASEGITDLVLDLRYNSGGSIETAKDLSSMITGQFNGQIFAKQIFNENFEEENLIFDNEISTGETINSLNLSRVYVLTTESSASASELLINALNPYINVVQIGSTTEGKFEGSATLYDSPDYSRRDVNLNHTYAIQPLILKTANKDGFTDFFDGLPPDINQSENFENLGTLGNVQEVLLNRALQEISPGFAPSSWQEKNRIPVEIIGENQMFEPSYQRMYIDSNSLSF</sequence>